<feature type="compositionally biased region" description="Basic residues" evidence="1">
    <location>
        <begin position="185"/>
        <end position="200"/>
    </location>
</feature>
<evidence type="ECO:0000313" key="2">
    <source>
        <dbReference type="EMBL" id="OEJ88454.1"/>
    </source>
</evidence>
<dbReference type="InParanoid" id="A0A1E5RNJ9"/>
<feature type="compositionally biased region" description="Basic and acidic residues" evidence="1">
    <location>
        <begin position="168"/>
        <end position="184"/>
    </location>
</feature>
<gene>
    <name evidence="2" type="ORF">AWRI3579_g827</name>
</gene>
<sequence>MTENTNEKPYALPDLDLEFVVVDAPSNESVDASNAHPQEEYDFPLFSMGNASNSLNKDENFSATEPQLIKVSLKDDAAELDSAISKINTRPQSYYFKHFTELEKLQIKQSCLEPNDIIGNAHFLWNTAWPQFNAPVIDLAEYNNKVEQAQIKMKKLSNRKPGQRQRISRREAKQRVLEREEKRLSLKKKFRKRGGKKNKKISPLAHAGKKPAI</sequence>
<dbReference type="FunCoup" id="A0A1E5RNJ9">
    <property type="interactions" value="20"/>
</dbReference>
<dbReference type="AlphaFoldDB" id="A0A1E5RNJ9"/>
<name>A0A1E5RNJ9_9ASCO</name>
<reference evidence="3" key="1">
    <citation type="journal article" date="2016" name="Genome Announc.">
        <title>Genome sequences of three species of Hanseniaspora isolated from spontaneous wine fermentations.</title>
        <authorList>
            <person name="Sternes P.R."/>
            <person name="Lee D."/>
            <person name="Kutyna D.R."/>
            <person name="Borneman A.R."/>
        </authorList>
    </citation>
    <scope>NUCLEOTIDE SEQUENCE [LARGE SCALE GENOMIC DNA]</scope>
    <source>
        <strain evidence="3">AWRI3579</strain>
    </source>
</reference>
<dbReference type="Pfam" id="PF09428">
    <property type="entry name" value="DUF2011"/>
    <property type="match status" value="1"/>
</dbReference>
<evidence type="ECO:0000256" key="1">
    <source>
        <dbReference type="SAM" id="MobiDB-lite"/>
    </source>
</evidence>
<dbReference type="STRING" id="56408.A0A1E5RNJ9"/>
<proteinExistence type="predicted"/>
<feature type="region of interest" description="Disordered" evidence="1">
    <location>
        <begin position="155"/>
        <end position="213"/>
    </location>
</feature>
<accession>A0A1E5RNJ9</accession>
<dbReference type="InterPro" id="IPR018555">
    <property type="entry name" value="C630.06c-like"/>
</dbReference>
<protein>
    <submittedName>
        <fullName evidence="2">Uncharacterized protein</fullName>
    </submittedName>
</protein>
<feature type="compositionally biased region" description="Basic residues" evidence="1">
    <location>
        <begin position="155"/>
        <end position="167"/>
    </location>
</feature>
<dbReference type="EMBL" id="LPNM01000005">
    <property type="protein sequence ID" value="OEJ88454.1"/>
    <property type="molecule type" value="Genomic_DNA"/>
</dbReference>
<keyword evidence="3" id="KW-1185">Reference proteome</keyword>
<dbReference type="Proteomes" id="UP000095728">
    <property type="component" value="Unassembled WGS sequence"/>
</dbReference>
<organism evidence="2 3">
    <name type="scientific">Hanseniaspora osmophila</name>
    <dbReference type="NCBI Taxonomy" id="56408"/>
    <lineage>
        <taxon>Eukaryota</taxon>
        <taxon>Fungi</taxon>
        <taxon>Dikarya</taxon>
        <taxon>Ascomycota</taxon>
        <taxon>Saccharomycotina</taxon>
        <taxon>Saccharomycetes</taxon>
        <taxon>Saccharomycodales</taxon>
        <taxon>Saccharomycodaceae</taxon>
        <taxon>Hanseniaspora</taxon>
    </lineage>
</organism>
<evidence type="ECO:0000313" key="3">
    <source>
        <dbReference type="Proteomes" id="UP000095728"/>
    </source>
</evidence>
<comment type="caution">
    <text evidence="2">The sequence shown here is derived from an EMBL/GenBank/DDBJ whole genome shotgun (WGS) entry which is preliminary data.</text>
</comment>
<dbReference type="OrthoDB" id="3994490at2759"/>